<organism evidence="13 14">
    <name type="scientific">Jingyaoa shaoxingensis</name>
    <dbReference type="NCBI Taxonomy" id="2763671"/>
    <lineage>
        <taxon>Bacteria</taxon>
        <taxon>Bacillati</taxon>
        <taxon>Bacillota</taxon>
        <taxon>Clostridia</taxon>
        <taxon>Lachnospirales</taxon>
        <taxon>Lachnospiraceae</taxon>
        <taxon>Jingyaoa</taxon>
    </lineage>
</organism>
<evidence type="ECO:0000256" key="2">
    <source>
        <dbReference type="ARBA" id="ARBA00022679"/>
    </source>
</evidence>
<name>A0ABR7N9H6_9FIRM</name>
<evidence type="ECO:0000256" key="4">
    <source>
        <dbReference type="ARBA" id="ARBA00022695"/>
    </source>
</evidence>
<keyword evidence="14" id="KW-1185">Reference proteome</keyword>
<keyword evidence="3" id="KW-0819">tRNA processing</keyword>
<keyword evidence="4 13" id="KW-0548">Nucleotidyltransferase</keyword>
<reference evidence="13 14" key="1">
    <citation type="submission" date="2020-08" db="EMBL/GenBank/DDBJ databases">
        <title>Genome public.</title>
        <authorList>
            <person name="Liu C."/>
            <person name="Sun Q."/>
        </authorList>
    </citation>
    <scope>NUCLEOTIDE SEQUENCE [LARGE SCALE GENOMIC DNA]</scope>
    <source>
        <strain evidence="13 14">NSJ-46</strain>
    </source>
</reference>
<dbReference type="InterPro" id="IPR032810">
    <property type="entry name" value="CCA-adding_enz_C"/>
</dbReference>
<evidence type="ECO:0000259" key="12">
    <source>
        <dbReference type="Pfam" id="PF13735"/>
    </source>
</evidence>
<dbReference type="CDD" id="cd05398">
    <property type="entry name" value="NT_ClassII-CCAase"/>
    <property type="match status" value="1"/>
</dbReference>
<dbReference type="Proteomes" id="UP000657421">
    <property type="component" value="Unassembled WGS sequence"/>
</dbReference>
<dbReference type="NCBIfam" id="NF009814">
    <property type="entry name" value="PRK13299.1"/>
    <property type="match status" value="1"/>
</dbReference>
<keyword evidence="7" id="KW-0460">Magnesium</keyword>
<dbReference type="Gene3D" id="3.30.460.10">
    <property type="entry name" value="Beta Polymerase, domain 2"/>
    <property type="match status" value="1"/>
</dbReference>
<dbReference type="Gene3D" id="1.10.246.80">
    <property type="match status" value="1"/>
</dbReference>
<evidence type="ECO:0000259" key="10">
    <source>
        <dbReference type="Pfam" id="PF01743"/>
    </source>
</evidence>
<comment type="similarity">
    <text evidence="9">Belongs to the tRNA nucleotidyltransferase/poly(A) polymerase family.</text>
</comment>
<dbReference type="Gene3D" id="1.10.3090.10">
    <property type="entry name" value="cca-adding enzyme, domain 2"/>
    <property type="match status" value="1"/>
</dbReference>
<evidence type="ECO:0000313" key="14">
    <source>
        <dbReference type="Proteomes" id="UP000657421"/>
    </source>
</evidence>
<dbReference type="Pfam" id="PF12627">
    <property type="entry name" value="PolyA_pol_RNAbd"/>
    <property type="match status" value="1"/>
</dbReference>
<keyword evidence="6" id="KW-0547">Nucleotide-binding</keyword>
<dbReference type="InterPro" id="IPR003607">
    <property type="entry name" value="HD/PDEase_dom"/>
</dbReference>
<protein>
    <submittedName>
        <fullName evidence="13">CCA tRNA nucleotidyltransferase</fullName>
        <ecNumber evidence="13">2.7.7.72</ecNumber>
    </submittedName>
</protein>
<keyword evidence="5" id="KW-0479">Metal-binding</keyword>
<evidence type="ECO:0000256" key="5">
    <source>
        <dbReference type="ARBA" id="ARBA00022723"/>
    </source>
</evidence>
<proteinExistence type="inferred from homology"/>
<feature type="domain" description="tRNA nucleotidyltransferase/poly(A) polymerase RNA and SrmB- binding" evidence="11">
    <location>
        <begin position="170"/>
        <end position="231"/>
    </location>
</feature>
<evidence type="ECO:0000313" key="13">
    <source>
        <dbReference type="EMBL" id="MBC8573061.1"/>
    </source>
</evidence>
<dbReference type="SUPFAM" id="SSF81301">
    <property type="entry name" value="Nucleotidyltransferase"/>
    <property type="match status" value="1"/>
</dbReference>
<dbReference type="Pfam" id="PF01743">
    <property type="entry name" value="PolyA_pol"/>
    <property type="match status" value="1"/>
</dbReference>
<dbReference type="InterPro" id="IPR032828">
    <property type="entry name" value="PolyA_RNA-bd"/>
</dbReference>
<evidence type="ECO:0000256" key="9">
    <source>
        <dbReference type="RuleBase" id="RU003953"/>
    </source>
</evidence>
<feature type="domain" description="Poly A polymerase head" evidence="10">
    <location>
        <begin position="23"/>
        <end position="143"/>
    </location>
</feature>
<evidence type="ECO:0000256" key="3">
    <source>
        <dbReference type="ARBA" id="ARBA00022694"/>
    </source>
</evidence>
<gene>
    <name evidence="13" type="ORF">H8716_08195</name>
</gene>
<comment type="cofactor">
    <cofactor evidence="1">
        <name>Mg(2+)</name>
        <dbReference type="ChEBI" id="CHEBI:18420"/>
    </cofactor>
</comment>
<dbReference type="SUPFAM" id="SSF81891">
    <property type="entry name" value="Poly A polymerase C-terminal region-like"/>
    <property type="match status" value="1"/>
</dbReference>
<evidence type="ECO:0000256" key="1">
    <source>
        <dbReference type="ARBA" id="ARBA00001946"/>
    </source>
</evidence>
<dbReference type="EC" id="2.7.7.72" evidence="13"/>
<dbReference type="EMBL" id="JACRSZ010000007">
    <property type="protein sequence ID" value="MBC8573061.1"/>
    <property type="molecule type" value="Genomic_DNA"/>
</dbReference>
<evidence type="ECO:0000256" key="7">
    <source>
        <dbReference type="ARBA" id="ARBA00022842"/>
    </source>
</evidence>
<evidence type="ECO:0000256" key="8">
    <source>
        <dbReference type="ARBA" id="ARBA00022884"/>
    </source>
</evidence>
<dbReference type="InterPro" id="IPR050264">
    <property type="entry name" value="Bact_CCA-adding_enz_type3_sf"/>
</dbReference>
<dbReference type="CDD" id="cd00077">
    <property type="entry name" value="HDc"/>
    <property type="match status" value="1"/>
</dbReference>
<feature type="domain" description="CCA-adding enzyme C-terminal" evidence="12">
    <location>
        <begin position="293"/>
        <end position="435"/>
    </location>
</feature>
<evidence type="ECO:0000256" key="6">
    <source>
        <dbReference type="ARBA" id="ARBA00022741"/>
    </source>
</evidence>
<keyword evidence="2 9" id="KW-0808">Transferase</keyword>
<dbReference type="PANTHER" id="PTHR46173:SF1">
    <property type="entry name" value="CCA TRNA NUCLEOTIDYLTRANSFERASE 1, MITOCHONDRIAL"/>
    <property type="match status" value="1"/>
</dbReference>
<keyword evidence="8 9" id="KW-0694">RNA-binding</keyword>
<accession>A0ABR7N9H6</accession>
<dbReference type="InterPro" id="IPR002646">
    <property type="entry name" value="PolA_pol_head_dom"/>
</dbReference>
<sequence length="441" mass="50544">MKIQLPEKVSRIIQTLEEAGYEAYAVGGCVRDSVIGREPADWDITTSALPEQVKELFHRTIDTGIEHGTVTVMMDREGFEVTTYRIDGEYRDHRHPEQVNFTGELREDLRRRDFTINAMAYNDSCGMVDLFGGVEDLEDGVIRCVGVATERFEEDALRILRAVRFAAQLGFIIEEQTAQAARKLAGNLKDISAERIQTELVKMLVSPHPEMMRTAYELGLTRVVLPEFDACMETPQHHPHHMYNVGEHTLKALEFTDPDKVLRLAVLFHDFGKPQARTTVDGVDHFHGHARISAEMTGRILRRLKFDNATMDQVKRMVLYHDARPQPDERQIRRLVHRAGEDIFPGLFQVMGADILAQSEYRRLEKLLNLEQVQKTYEEIMQRRDCISLKQLAVTGKDLIDAGMKPGKKIGEILKKMLEDVLEEPSHNEKAYLMDTYLKKN</sequence>
<dbReference type="GO" id="GO:0004810">
    <property type="term" value="F:CCA tRNA nucleotidyltransferase activity"/>
    <property type="evidence" value="ECO:0007669"/>
    <property type="project" value="UniProtKB-EC"/>
</dbReference>
<comment type="caution">
    <text evidence="13">The sequence shown here is derived from an EMBL/GenBank/DDBJ whole genome shotgun (WGS) entry which is preliminary data.</text>
</comment>
<evidence type="ECO:0000259" key="11">
    <source>
        <dbReference type="Pfam" id="PF12627"/>
    </source>
</evidence>
<dbReference type="Pfam" id="PF13735">
    <property type="entry name" value="tRNA_NucTran2_2"/>
    <property type="match status" value="1"/>
</dbReference>
<dbReference type="RefSeq" id="WP_249308090.1">
    <property type="nucleotide sequence ID" value="NZ_JACRSZ010000007.1"/>
</dbReference>
<dbReference type="PANTHER" id="PTHR46173">
    <property type="entry name" value="CCA TRNA NUCLEOTIDYLTRANSFERASE 1, MITOCHONDRIAL"/>
    <property type="match status" value="1"/>
</dbReference>
<dbReference type="InterPro" id="IPR043519">
    <property type="entry name" value="NT_sf"/>
</dbReference>